<keyword evidence="1" id="KW-0175">Coiled coil</keyword>
<feature type="region of interest" description="Disordered" evidence="2">
    <location>
        <begin position="1"/>
        <end position="65"/>
    </location>
</feature>
<sequence length="690" mass="77819">MSTFDKIKGGFKSLTEQRGQSQSVNAHVEEDREDMQRRHVFPTNETGDYSLRPPAPDTSKKSSQRMYLVRKSTNRGAQLPGMISQLPQQTSIDYQARTDTQPPQGSWVNQQASSSELAAADSAATGMEISTPNHSINNQKLSVDPATVAAAHAHFQLVEQLSYQVKTLEHQAGARDDENGMLAGTVNGLQDEWRRQTDQIQHLSTELGRARGTAFEWKTDTQTSKGEISRLNEELRKMRIDRDFYQRRAQHWKGEYDKYDKKGRSSKDKIHALEQQVKDLHLVQSEVKIQKVRVEKVSGQLSSSQKNEQRLSSDLVRKKEEAKGLERDLGDARKMIQILKEQLQEHKEEVYRLESAVEGAALRPNIAIDIQAANEVQEPSLQFPEDPEWMPEADADIQRKLDNIWQSMLSWSKGYAKTEAIDSLALSSDEQKSLERVLEPVSGSNNGQSSTLATAKLGTKGPSILLLASLSNAIYTNIFDNPFFFATHTISQAESEELPSESAISFYDIYIDMLEIDYEAANAWRVQTVRSLDPISAPNVASSRLRKMKSNIKNARSTAAVAFARQFLSSDARIFLVPEKEVEERFFVDLVELMTRAAELAFKLSTQRQHVTSHQLKDLPRKGSALRFSYNSEFLQHHALHNLQLSEDEHCLDGAEVQLVVHPAVVAVGDAEGRDFSKRRVWKKAVVWMG</sequence>
<keyword evidence="4" id="KW-1185">Reference proteome</keyword>
<proteinExistence type="predicted"/>
<dbReference type="OrthoDB" id="4156714at2759"/>
<dbReference type="EMBL" id="ML978122">
    <property type="protein sequence ID" value="KAF2102745.1"/>
    <property type="molecule type" value="Genomic_DNA"/>
</dbReference>
<comment type="caution">
    <text evidence="3">The sequence shown here is derived from an EMBL/GenBank/DDBJ whole genome shotgun (WGS) entry which is preliminary data.</text>
</comment>
<evidence type="ECO:0000256" key="1">
    <source>
        <dbReference type="SAM" id="Coils"/>
    </source>
</evidence>
<name>A0A9P4MA15_9PEZI</name>
<accession>A0A9P4MA15</accession>
<evidence type="ECO:0000256" key="2">
    <source>
        <dbReference type="SAM" id="MobiDB-lite"/>
    </source>
</evidence>
<feature type="coiled-coil region" evidence="1">
    <location>
        <begin position="308"/>
        <end position="356"/>
    </location>
</feature>
<dbReference type="AlphaFoldDB" id="A0A9P4MA15"/>
<evidence type="ECO:0000313" key="4">
    <source>
        <dbReference type="Proteomes" id="UP000799772"/>
    </source>
</evidence>
<feature type="compositionally biased region" description="Polar residues" evidence="2">
    <location>
        <begin position="14"/>
        <end position="25"/>
    </location>
</feature>
<protein>
    <submittedName>
        <fullName evidence="3">Uncharacterized protein</fullName>
    </submittedName>
</protein>
<feature type="compositionally biased region" description="Basic and acidic residues" evidence="2">
    <location>
        <begin position="27"/>
        <end position="37"/>
    </location>
</feature>
<organism evidence="3 4">
    <name type="scientific">Rhizodiscina lignyota</name>
    <dbReference type="NCBI Taxonomy" id="1504668"/>
    <lineage>
        <taxon>Eukaryota</taxon>
        <taxon>Fungi</taxon>
        <taxon>Dikarya</taxon>
        <taxon>Ascomycota</taxon>
        <taxon>Pezizomycotina</taxon>
        <taxon>Dothideomycetes</taxon>
        <taxon>Pleosporomycetidae</taxon>
        <taxon>Aulographales</taxon>
        <taxon>Rhizodiscinaceae</taxon>
        <taxon>Rhizodiscina</taxon>
    </lineage>
</organism>
<reference evidence="3" key="1">
    <citation type="journal article" date="2020" name="Stud. Mycol.">
        <title>101 Dothideomycetes genomes: a test case for predicting lifestyles and emergence of pathogens.</title>
        <authorList>
            <person name="Haridas S."/>
            <person name="Albert R."/>
            <person name="Binder M."/>
            <person name="Bloem J."/>
            <person name="Labutti K."/>
            <person name="Salamov A."/>
            <person name="Andreopoulos B."/>
            <person name="Baker S."/>
            <person name="Barry K."/>
            <person name="Bills G."/>
            <person name="Bluhm B."/>
            <person name="Cannon C."/>
            <person name="Castanera R."/>
            <person name="Culley D."/>
            <person name="Daum C."/>
            <person name="Ezra D."/>
            <person name="Gonzalez J."/>
            <person name="Henrissat B."/>
            <person name="Kuo A."/>
            <person name="Liang C."/>
            <person name="Lipzen A."/>
            <person name="Lutzoni F."/>
            <person name="Magnuson J."/>
            <person name="Mondo S."/>
            <person name="Nolan M."/>
            <person name="Ohm R."/>
            <person name="Pangilinan J."/>
            <person name="Park H.-J."/>
            <person name="Ramirez L."/>
            <person name="Alfaro M."/>
            <person name="Sun H."/>
            <person name="Tritt A."/>
            <person name="Yoshinaga Y."/>
            <person name="Zwiers L.-H."/>
            <person name="Turgeon B."/>
            <person name="Goodwin S."/>
            <person name="Spatafora J."/>
            <person name="Crous P."/>
            <person name="Grigoriev I."/>
        </authorList>
    </citation>
    <scope>NUCLEOTIDE SEQUENCE</scope>
    <source>
        <strain evidence="3">CBS 133067</strain>
    </source>
</reference>
<evidence type="ECO:0000313" key="3">
    <source>
        <dbReference type="EMBL" id="KAF2102745.1"/>
    </source>
</evidence>
<dbReference type="Proteomes" id="UP000799772">
    <property type="component" value="Unassembled WGS sequence"/>
</dbReference>
<gene>
    <name evidence="3" type="ORF">NA57DRAFT_71731</name>
</gene>